<keyword evidence="3" id="KW-1185">Reference proteome</keyword>
<feature type="signal peptide" evidence="1">
    <location>
        <begin position="1"/>
        <end position="17"/>
    </location>
</feature>
<gene>
    <name evidence="2" type="ordered locus">Os12g0267800</name>
    <name evidence="2" type="ORF">OSNPB_120267800</name>
</gene>
<dbReference type="Gramene" id="Os12t0267800-01">
    <property type="protein sequence ID" value="Os12t0267800-01"/>
    <property type="gene ID" value="Os12g0267800"/>
</dbReference>
<evidence type="ECO:0000313" key="2">
    <source>
        <dbReference type="EMBL" id="BAT16630.1"/>
    </source>
</evidence>
<dbReference type="AlphaFoldDB" id="A0A0P0Y8U2"/>
<evidence type="ECO:0000256" key="1">
    <source>
        <dbReference type="SAM" id="SignalP"/>
    </source>
</evidence>
<reference evidence="3" key="1">
    <citation type="journal article" date="2005" name="Nature">
        <title>The map-based sequence of the rice genome.</title>
        <authorList>
            <consortium name="International rice genome sequencing project (IRGSP)"/>
            <person name="Matsumoto T."/>
            <person name="Wu J."/>
            <person name="Kanamori H."/>
            <person name="Katayose Y."/>
            <person name="Fujisawa M."/>
            <person name="Namiki N."/>
            <person name="Mizuno H."/>
            <person name="Yamamoto K."/>
            <person name="Antonio B.A."/>
            <person name="Baba T."/>
            <person name="Sakata K."/>
            <person name="Nagamura Y."/>
            <person name="Aoki H."/>
            <person name="Arikawa K."/>
            <person name="Arita K."/>
            <person name="Bito T."/>
            <person name="Chiden Y."/>
            <person name="Fujitsuka N."/>
            <person name="Fukunaka R."/>
            <person name="Hamada M."/>
            <person name="Harada C."/>
            <person name="Hayashi A."/>
            <person name="Hijishita S."/>
            <person name="Honda M."/>
            <person name="Hosokawa S."/>
            <person name="Ichikawa Y."/>
            <person name="Idonuma A."/>
            <person name="Iijima M."/>
            <person name="Ikeda M."/>
            <person name="Ikeno M."/>
            <person name="Ito K."/>
            <person name="Ito S."/>
            <person name="Ito T."/>
            <person name="Ito Y."/>
            <person name="Ito Y."/>
            <person name="Iwabuchi A."/>
            <person name="Kamiya K."/>
            <person name="Karasawa W."/>
            <person name="Kurita K."/>
            <person name="Katagiri S."/>
            <person name="Kikuta A."/>
            <person name="Kobayashi H."/>
            <person name="Kobayashi N."/>
            <person name="Machita K."/>
            <person name="Maehara T."/>
            <person name="Masukawa M."/>
            <person name="Mizubayashi T."/>
            <person name="Mukai Y."/>
            <person name="Nagasaki H."/>
            <person name="Nagata Y."/>
            <person name="Naito S."/>
            <person name="Nakashima M."/>
            <person name="Nakama Y."/>
            <person name="Nakamichi Y."/>
            <person name="Nakamura M."/>
            <person name="Meguro A."/>
            <person name="Negishi M."/>
            <person name="Ohta I."/>
            <person name="Ohta T."/>
            <person name="Okamoto M."/>
            <person name="Ono N."/>
            <person name="Saji S."/>
            <person name="Sakaguchi M."/>
            <person name="Sakai K."/>
            <person name="Shibata M."/>
            <person name="Shimokawa T."/>
            <person name="Song J."/>
            <person name="Takazaki Y."/>
            <person name="Terasawa K."/>
            <person name="Tsugane M."/>
            <person name="Tsuji K."/>
            <person name="Ueda S."/>
            <person name="Waki K."/>
            <person name="Yamagata H."/>
            <person name="Yamamoto M."/>
            <person name="Yamamoto S."/>
            <person name="Yamane H."/>
            <person name="Yoshiki S."/>
            <person name="Yoshihara R."/>
            <person name="Yukawa K."/>
            <person name="Zhong H."/>
            <person name="Yano M."/>
            <person name="Yuan Q."/>
            <person name="Ouyang S."/>
            <person name="Liu J."/>
            <person name="Jones K.M."/>
            <person name="Gansberger K."/>
            <person name="Moffat K."/>
            <person name="Hill J."/>
            <person name="Bera J."/>
            <person name="Fadrosh D."/>
            <person name="Jin S."/>
            <person name="Johri S."/>
            <person name="Kim M."/>
            <person name="Overton L."/>
            <person name="Reardon M."/>
            <person name="Tsitrin T."/>
            <person name="Vuong H."/>
            <person name="Weaver B."/>
            <person name="Ciecko A."/>
            <person name="Tallon L."/>
            <person name="Jackson J."/>
            <person name="Pai G."/>
            <person name="Aken S.V."/>
            <person name="Utterback T."/>
            <person name="Reidmuller S."/>
            <person name="Feldblyum T."/>
            <person name="Hsiao J."/>
            <person name="Zismann V."/>
            <person name="Iobst S."/>
            <person name="de Vazeille A.R."/>
            <person name="Buell C.R."/>
            <person name="Ying K."/>
            <person name="Li Y."/>
            <person name="Lu T."/>
            <person name="Huang Y."/>
            <person name="Zhao Q."/>
            <person name="Feng Q."/>
            <person name="Zhang L."/>
            <person name="Zhu J."/>
            <person name="Weng Q."/>
            <person name="Mu J."/>
            <person name="Lu Y."/>
            <person name="Fan D."/>
            <person name="Liu Y."/>
            <person name="Guan J."/>
            <person name="Zhang Y."/>
            <person name="Yu S."/>
            <person name="Liu X."/>
            <person name="Zhang Y."/>
            <person name="Hong G."/>
            <person name="Han B."/>
            <person name="Choisne N."/>
            <person name="Demange N."/>
            <person name="Orjeda G."/>
            <person name="Samain S."/>
            <person name="Cattolico L."/>
            <person name="Pelletier E."/>
            <person name="Couloux A."/>
            <person name="Segurens B."/>
            <person name="Wincker P."/>
            <person name="D'Hont A."/>
            <person name="Scarpelli C."/>
            <person name="Weissenbach J."/>
            <person name="Salanoubat M."/>
            <person name="Quetier F."/>
            <person name="Yu Y."/>
            <person name="Kim H.R."/>
            <person name="Rambo T."/>
            <person name="Currie J."/>
            <person name="Collura K."/>
            <person name="Luo M."/>
            <person name="Yang T."/>
            <person name="Ammiraju J.S.S."/>
            <person name="Engler F."/>
            <person name="Soderlund C."/>
            <person name="Wing R.A."/>
            <person name="Palmer L.E."/>
            <person name="de la Bastide M."/>
            <person name="Spiegel L."/>
            <person name="Nascimento L."/>
            <person name="Zutavern T."/>
            <person name="O'Shaughnessy A."/>
            <person name="Dike S."/>
            <person name="Dedhia N."/>
            <person name="Preston R."/>
            <person name="Balija V."/>
            <person name="McCombie W.R."/>
            <person name="Chow T."/>
            <person name="Chen H."/>
            <person name="Chung M."/>
            <person name="Chen C."/>
            <person name="Shaw J."/>
            <person name="Wu H."/>
            <person name="Hsiao K."/>
            <person name="Chao Y."/>
            <person name="Chu M."/>
            <person name="Cheng C."/>
            <person name="Hour A."/>
            <person name="Lee P."/>
            <person name="Lin S."/>
            <person name="Lin Y."/>
            <person name="Liou J."/>
            <person name="Liu S."/>
            <person name="Hsing Y."/>
            <person name="Raghuvanshi S."/>
            <person name="Mohanty A."/>
            <person name="Bharti A.K."/>
            <person name="Gaur A."/>
            <person name="Gupta V."/>
            <person name="Kumar D."/>
            <person name="Ravi V."/>
            <person name="Vij S."/>
            <person name="Kapur A."/>
            <person name="Khurana P."/>
            <person name="Khurana P."/>
            <person name="Khurana J.P."/>
            <person name="Tyagi A.K."/>
            <person name="Gaikwad K."/>
            <person name="Singh A."/>
            <person name="Dalal V."/>
            <person name="Srivastava S."/>
            <person name="Dixit A."/>
            <person name="Pal A.K."/>
            <person name="Ghazi I.A."/>
            <person name="Yadav M."/>
            <person name="Pandit A."/>
            <person name="Bhargava A."/>
            <person name="Sureshbabu K."/>
            <person name="Batra K."/>
            <person name="Sharma T.R."/>
            <person name="Mohapatra T."/>
            <person name="Singh N.K."/>
            <person name="Messing J."/>
            <person name="Nelson A.B."/>
            <person name="Fuks G."/>
            <person name="Kavchok S."/>
            <person name="Keizer G."/>
            <person name="Linton E."/>
            <person name="Llaca V."/>
            <person name="Song R."/>
            <person name="Tanyolac B."/>
            <person name="Young S."/>
            <person name="Ho-Il K."/>
            <person name="Hahn J.H."/>
            <person name="Sangsakoo G."/>
            <person name="Vanavichit A."/>
            <person name="de Mattos Luiz.A.T."/>
            <person name="Zimmer P.D."/>
            <person name="Malone G."/>
            <person name="Dellagostin O."/>
            <person name="de Oliveira A.C."/>
            <person name="Bevan M."/>
            <person name="Bancroft I."/>
            <person name="Minx P."/>
            <person name="Cordum H."/>
            <person name="Wilson R."/>
            <person name="Cheng Z."/>
            <person name="Jin W."/>
            <person name="Jiang J."/>
            <person name="Leong S.A."/>
            <person name="Iwama H."/>
            <person name="Gojobori T."/>
            <person name="Itoh T."/>
            <person name="Niimura Y."/>
            <person name="Fujii Y."/>
            <person name="Habara T."/>
            <person name="Sakai H."/>
            <person name="Sato Y."/>
            <person name="Wilson G."/>
            <person name="Kumar K."/>
            <person name="McCouch S."/>
            <person name="Juretic N."/>
            <person name="Hoen D."/>
            <person name="Wright S."/>
            <person name="Bruskiewich R."/>
            <person name="Bureau T."/>
            <person name="Miyao A."/>
            <person name="Hirochika H."/>
            <person name="Nishikawa T."/>
            <person name="Kadowaki K."/>
            <person name="Sugiura M."/>
            <person name="Burr B."/>
            <person name="Sasaki T."/>
        </authorList>
    </citation>
    <scope>NUCLEOTIDE SEQUENCE [LARGE SCALE GENOMIC DNA]</scope>
    <source>
        <strain evidence="3">cv. Nipponbare</strain>
    </source>
</reference>
<reference evidence="2 3" key="3">
    <citation type="journal article" date="2013" name="Rice">
        <title>Improvement of the Oryza sativa Nipponbare reference genome using next generation sequence and optical map data.</title>
        <authorList>
            <person name="Kawahara Y."/>
            <person name="de la Bastide M."/>
            <person name="Hamilton J.P."/>
            <person name="Kanamori H."/>
            <person name="McCombie W.R."/>
            <person name="Ouyang S."/>
            <person name="Schwartz D.C."/>
            <person name="Tanaka T."/>
            <person name="Wu J."/>
            <person name="Zhou S."/>
            <person name="Childs K.L."/>
            <person name="Davidson R.M."/>
            <person name="Lin H."/>
            <person name="Quesada-Ocampo L."/>
            <person name="Vaillancourt B."/>
            <person name="Sakai H."/>
            <person name="Lee S.S."/>
            <person name="Kim J."/>
            <person name="Numa H."/>
            <person name="Itoh T."/>
            <person name="Buell C.R."/>
            <person name="Matsumoto T."/>
        </authorList>
    </citation>
    <scope>NUCLEOTIDE SEQUENCE [LARGE SCALE GENOMIC DNA]</scope>
    <source>
        <strain evidence="3">cv. Nipponbare</strain>
    </source>
</reference>
<dbReference type="Proteomes" id="UP000059680">
    <property type="component" value="Chromosome 12"/>
</dbReference>
<organism evidence="2 3">
    <name type="scientific">Oryza sativa subsp. japonica</name>
    <name type="common">Rice</name>
    <dbReference type="NCBI Taxonomy" id="39947"/>
    <lineage>
        <taxon>Eukaryota</taxon>
        <taxon>Viridiplantae</taxon>
        <taxon>Streptophyta</taxon>
        <taxon>Embryophyta</taxon>
        <taxon>Tracheophyta</taxon>
        <taxon>Spermatophyta</taxon>
        <taxon>Magnoliopsida</taxon>
        <taxon>Liliopsida</taxon>
        <taxon>Poales</taxon>
        <taxon>Poaceae</taxon>
        <taxon>BOP clade</taxon>
        <taxon>Oryzoideae</taxon>
        <taxon>Oryzeae</taxon>
        <taxon>Oryzinae</taxon>
        <taxon>Oryza</taxon>
        <taxon>Oryza sativa</taxon>
    </lineage>
</organism>
<sequence>MQISVYMAFLAAGLVVGAYLDEHFCELTMTKFNSWESLESNYEFLTLCKQRSPAGGSSARGRRCGCGVST</sequence>
<dbReference type="PaxDb" id="39947-A0A0P0Y8U2"/>
<reference evidence="2 3" key="2">
    <citation type="journal article" date="2013" name="Plant Cell Physiol.">
        <title>Rice Annotation Project Database (RAP-DB): an integrative and interactive database for rice genomics.</title>
        <authorList>
            <person name="Sakai H."/>
            <person name="Lee S.S."/>
            <person name="Tanaka T."/>
            <person name="Numa H."/>
            <person name="Kim J."/>
            <person name="Kawahara Y."/>
            <person name="Wakimoto H."/>
            <person name="Yang C.C."/>
            <person name="Iwamoto M."/>
            <person name="Abe T."/>
            <person name="Yamada Y."/>
            <person name="Muto A."/>
            <person name="Inokuchi H."/>
            <person name="Ikemura T."/>
            <person name="Matsumoto T."/>
            <person name="Sasaki T."/>
            <person name="Itoh T."/>
        </authorList>
    </citation>
    <scope>NUCLEOTIDE SEQUENCE [LARGE SCALE GENOMIC DNA]</scope>
    <source>
        <strain evidence="3">cv. Nipponbare</strain>
    </source>
</reference>
<dbReference type="InParanoid" id="A0A0P0Y8U2"/>
<accession>A0A0P0Y8U2</accession>
<proteinExistence type="predicted"/>
<name>A0A0P0Y8U2_ORYSJ</name>
<protein>
    <submittedName>
        <fullName evidence="2">Os12g0267800 protein</fullName>
    </submittedName>
</protein>
<keyword evidence="1" id="KW-0732">Signal</keyword>
<feature type="chain" id="PRO_5006057437" evidence="1">
    <location>
        <begin position="18"/>
        <end position="70"/>
    </location>
</feature>
<evidence type="ECO:0000313" key="3">
    <source>
        <dbReference type="Proteomes" id="UP000059680"/>
    </source>
</evidence>
<dbReference type="EMBL" id="AP014968">
    <property type="protein sequence ID" value="BAT16630.1"/>
    <property type="molecule type" value="Genomic_DNA"/>
</dbReference>